<dbReference type="Pfam" id="PF18701">
    <property type="entry name" value="DUF5641"/>
    <property type="match status" value="1"/>
</dbReference>
<sequence>MKIWDTQLQRKLNKTRKEYVNDLCFRFVEDYLKQLDIFNAKGKSGKKIRLGEVVVVNADNTKRLMWKVGVVKELIPSKDRLIRSVILRTPNGHRIDRAIQSLHPLELREGQYEDLKTVGQEVET</sequence>
<dbReference type="AlphaFoldDB" id="A0AAD5KMG6"/>
<comment type="caution">
    <text evidence="2">The sequence shown here is derived from an EMBL/GenBank/DDBJ whole genome shotgun (WGS) entry which is preliminary data.</text>
</comment>
<accession>A0AAD5KMG6</accession>
<evidence type="ECO:0000313" key="2">
    <source>
        <dbReference type="EMBL" id="KAI9555876.1"/>
    </source>
</evidence>
<keyword evidence="3" id="KW-1185">Reference proteome</keyword>
<evidence type="ECO:0000313" key="3">
    <source>
        <dbReference type="Proteomes" id="UP000820818"/>
    </source>
</evidence>
<gene>
    <name evidence="2" type="ORF">GHT06_018393</name>
</gene>
<evidence type="ECO:0000259" key="1">
    <source>
        <dbReference type="Pfam" id="PF18701"/>
    </source>
</evidence>
<proteinExistence type="predicted"/>
<protein>
    <recommendedName>
        <fullName evidence="1">DUF5641 domain-containing protein</fullName>
    </recommendedName>
</protein>
<dbReference type="InterPro" id="IPR040676">
    <property type="entry name" value="DUF5641"/>
</dbReference>
<dbReference type="EMBL" id="WJBH02000007">
    <property type="protein sequence ID" value="KAI9555876.1"/>
    <property type="molecule type" value="Genomic_DNA"/>
</dbReference>
<dbReference type="Proteomes" id="UP000820818">
    <property type="component" value="Linkage Group LG7"/>
</dbReference>
<feature type="domain" description="DUF5641" evidence="1">
    <location>
        <begin position="20"/>
        <end position="105"/>
    </location>
</feature>
<reference evidence="2 3" key="1">
    <citation type="submission" date="2022-05" db="EMBL/GenBank/DDBJ databases">
        <title>A multi-omics perspective on studying reproductive biology in Daphnia sinensis.</title>
        <authorList>
            <person name="Jia J."/>
        </authorList>
    </citation>
    <scope>NUCLEOTIDE SEQUENCE [LARGE SCALE GENOMIC DNA]</scope>
    <source>
        <strain evidence="2 3">WSL</strain>
    </source>
</reference>
<organism evidence="2 3">
    <name type="scientific">Daphnia sinensis</name>
    <dbReference type="NCBI Taxonomy" id="1820382"/>
    <lineage>
        <taxon>Eukaryota</taxon>
        <taxon>Metazoa</taxon>
        <taxon>Ecdysozoa</taxon>
        <taxon>Arthropoda</taxon>
        <taxon>Crustacea</taxon>
        <taxon>Branchiopoda</taxon>
        <taxon>Diplostraca</taxon>
        <taxon>Cladocera</taxon>
        <taxon>Anomopoda</taxon>
        <taxon>Daphniidae</taxon>
        <taxon>Daphnia</taxon>
        <taxon>Daphnia similis group</taxon>
    </lineage>
</organism>
<name>A0AAD5KMG6_9CRUS</name>